<gene>
    <name evidence="7" type="ORF">PCOR1329_LOCUS4679</name>
</gene>
<evidence type="ECO:0000256" key="1">
    <source>
        <dbReference type="ARBA" id="ARBA00011975"/>
    </source>
</evidence>
<accession>A0ABN9PSU4</accession>
<proteinExistence type="predicted"/>
<evidence type="ECO:0000256" key="2">
    <source>
        <dbReference type="ARBA" id="ARBA00022603"/>
    </source>
</evidence>
<evidence type="ECO:0000256" key="5">
    <source>
        <dbReference type="ARBA" id="ARBA00023172"/>
    </source>
</evidence>
<protein>
    <recommendedName>
        <fullName evidence="1">DNA (cytosine-5-)-methyltransferase</fullName>
        <ecNumber evidence="1">2.1.1.37</ecNumber>
    </recommendedName>
</protein>
<reference evidence="7" key="1">
    <citation type="submission" date="2023-10" db="EMBL/GenBank/DDBJ databases">
        <authorList>
            <person name="Chen Y."/>
            <person name="Shah S."/>
            <person name="Dougan E. K."/>
            <person name="Thang M."/>
            <person name="Chan C."/>
        </authorList>
    </citation>
    <scope>NUCLEOTIDE SEQUENCE [LARGE SCALE GENOMIC DNA]</scope>
</reference>
<feature type="compositionally biased region" description="Basic and acidic residues" evidence="6">
    <location>
        <begin position="931"/>
        <end position="940"/>
    </location>
</feature>
<sequence>MAEAARAEGGAVDAEGLISEEEGLDEGEHVPSPDGAAAAAVEPEPIVPEEVYRSTGWNAQGQEQCTFYWMAVRVAEGPELFVRARFLFSDDAYWDWWASNAGTPGAIKASFLLHVCRDVPCDVQPPRACEELVHVTDAVRLGREEVEAAFDECHASNPEAVRPAQLLWPRGGGGGRPPALRRGERPALARGPPAGPFDELLEGQALAELEAAPSGQPALREALQSKLQAARVRFADAAGPARAGAAAAAGPGAPAAAAKPPKRGLAAKRAHCRKLATECLGRLSELTLGEMASFLGGLEGETSVDPSSAIALRYLLTVYLPQNPVTQIGSEAYREMRTLSEAIDCLLQGKTAQTLDLLTQRLKALQTAVGDGHWHAAKWLELIPARDQPTTLRNEEEEMIRSIEMGELKLEELSAKLRKPGPTASDWDAGGAPGGPSSVPERFWAAALWAQNPGRGARGGPGGPSSVPERFWAAALWAQNPGRGAPGGPGGPSGVPERFWAAALWAQNPGRGARGGRGGPSGVPERFWAAALWAQNPGGGAAGAAATPVAGAGEAASWRASIGGRFGAEVSEVDFAIHLMQLVEYHPGSLGYICIQFSAHVTTLCGSGIRVRDLLPLPLPDVTAARPWMEEAWLFVVVVGLNYLYCGRCKEAWRHHPRLSLAQERPLAFLRERVMSFVGDPFNQVVVPSASAALAESTVDYAGEPVAKALPCVLAELAPGLPQAEHAATLEALDFVGPDVAEWLSAPERALLPEADWPAPLPRARVNVDSEAGWRELAVHLVDLGIFTALPEERLIRVRGELLLNGLFAVEKKGVPGPGAARVTRLILNMVPGNALLKPHVGEASGKLLLWSGDDQKGAFFVWRAPAAWHPYTAVGRPLPGALFGRPERQVHLASAVVAMGWMLAVPVYQHIHRRLCRLPPPSGAGSPPDLEWRKDEARPTVEAGSGRDAGWWQVYIEEVRARQMIGTEADLQQHARESYRRAGVAYSAEKAHLRQLRVERMGADIDGESGRLAAPRQKVLATAALCLATRALETVPRRVCMTVLGKLVRAFEFRRPLFGLLNSIWALSGARTAVRYNAEMVEELVLSLMLLPAAATSLRSHLDGVATVSGASEFGGGVCASTGLRLEAHTALGAAGEVADHLGVGARLLNMPTDPRRLWATSNPRIPASVVVRVLNVLVVGLFDGIGGLAAAFSRLPVRIVAYVAAETDAGARRVVRLRWPGAIDWGDVTRVDERCVEDLVAAFGHVVDVCVAGAGSPCRDLSRLNASGGGLRGRKSSLFFEVPRIFSLLRRAFDRKLYSLLENVASMSEANVRAITERTQVVPYLICSSALVPCRRPRLYWLSWQLQLAEPHSIVDRGFCLEVVAETGAAIDFDWEGAGWRWDGRPAPFPTLVCCRPLPSFPSAPRGLAQATSEARSRWQADSFRYHVSLYEDKNLLRCLASDRPRRLPSCEERERLLGFDVSYTAAATKGSNPIDAADARCFLLGNSFSVHAVAWASQHVLLAEGALERPFAVEELAHVGQCRETWDQCGTFEDSAGIPDTEEARSLVLHYLSRAEKGGSDIRLDCGLSYRARGWPRSSLGPFVWRWRVVLSMARPRERRAHINARELQATLAALRWRARKSARHGSRWLHLVDSQVRTQTLASLRVGAATRRRYAAAVRELLRHYEVSPQDIGALGDDGEDADSLVAKFLEAQWSEGAGIALANNTVAGVIFAVPRLRRRLDLSWALLKAWRRAEPAGRVLPFTPEIAGAMAGLAAEAAAFDVGALLLIGFEGMLRGGEAFALRGQDVMDRGEVIVLRINTSKTTAGKDGAEAVVIRSRVAKEMLRLVVRHRRADEPLSRRSPAQLRSALAALARGLLLPGPSSWHSCRRGGASDFFLKSSSMEATLVAGRWASSMTARLYVEGAVADLVKVRPQDQAASAVQY</sequence>
<dbReference type="InterPro" id="IPR011010">
    <property type="entry name" value="DNA_brk_join_enz"/>
</dbReference>
<dbReference type="Proteomes" id="UP001189429">
    <property type="component" value="Unassembled WGS sequence"/>
</dbReference>
<dbReference type="PANTHER" id="PTHR23068:SF25">
    <property type="entry name" value="DNA (CYTOSINE-5)-METHYLTRANSFERASE DRM2"/>
    <property type="match status" value="1"/>
</dbReference>
<keyword evidence="3" id="KW-0808">Transferase</keyword>
<dbReference type="InterPro" id="IPR029063">
    <property type="entry name" value="SAM-dependent_MTases_sf"/>
</dbReference>
<keyword evidence="2" id="KW-0489">Methyltransferase</keyword>
<organism evidence="7 8">
    <name type="scientific">Prorocentrum cordatum</name>
    <dbReference type="NCBI Taxonomy" id="2364126"/>
    <lineage>
        <taxon>Eukaryota</taxon>
        <taxon>Sar</taxon>
        <taxon>Alveolata</taxon>
        <taxon>Dinophyceae</taxon>
        <taxon>Prorocentrales</taxon>
        <taxon>Prorocentraceae</taxon>
        <taxon>Prorocentrum</taxon>
    </lineage>
</organism>
<evidence type="ECO:0000256" key="6">
    <source>
        <dbReference type="SAM" id="MobiDB-lite"/>
    </source>
</evidence>
<dbReference type="PANTHER" id="PTHR23068">
    <property type="entry name" value="DNA CYTOSINE-5- -METHYLTRANSFERASE 3-RELATED"/>
    <property type="match status" value="1"/>
</dbReference>
<dbReference type="SUPFAM" id="SSF56349">
    <property type="entry name" value="DNA breaking-rejoining enzymes"/>
    <property type="match status" value="1"/>
</dbReference>
<keyword evidence="5" id="KW-0233">DNA recombination</keyword>
<comment type="caution">
    <text evidence="7">The sequence shown here is derived from an EMBL/GenBank/DDBJ whole genome shotgun (WGS) entry which is preliminary data.</text>
</comment>
<evidence type="ECO:0000313" key="8">
    <source>
        <dbReference type="Proteomes" id="UP001189429"/>
    </source>
</evidence>
<evidence type="ECO:0000256" key="3">
    <source>
        <dbReference type="ARBA" id="ARBA00022679"/>
    </source>
</evidence>
<keyword evidence="8" id="KW-1185">Reference proteome</keyword>
<dbReference type="Gene3D" id="1.10.443.10">
    <property type="entry name" value="Intergrase catalytic core"/>
    <property type="match status" value="1"/>
</dbReference>
<dbReference type="InterPro" id="IPR001525">
    <property type="entry name" value="C5_MeTfrase"/>
</dbReference>
<feature type="region of interest" description="Disordered" evidence="6">
    <location>
        <begin position="920"/>
        <end position="945"/>
    </location>
</feature>
<dbReference type="EMBL" id="CAUYUJ010001214">
    <property type="protein sequence ID" value="CAK0794813.1"/>
    <property type="molecule type" value="Genomic_DNA"/>
</dbReference>
<dbReference type="Gene3D" id="3.40.50.150">
    <property type="entry name" value="Vaccinia Virus protein VP39"/>
    <property type="match status" value="1"/>
</dbReference>
<feature type="non-terminal residue" evidence="7">
    <location>
        <position position="1928"/>
    </location>
</feature>
<name>A0ABN9PSU4_9DINO</name>
<evidence type="ECO:0000313" key="7">
    <source>
        <dbReference type="EMBL" id="CAK0794813.1"/>
    </source>
</evidence>
<dbReference type="EC" id="2.1.1.37" evidence="1"/>
<dbReference type="SUPFAM" id="SSF53335">
    <property type="entry name" value="S-adenosyl-L-methionine-dependent methyltransferases"/>
    <property type="match status" value="1"/>
</dbReference>
<dbReference type="Pfam" id="PF00145">
    <property type="entry name" value="DNA_methylase"/>
    <property type="match status" value="1"/>
</dbReference>
<dbReference type="InterPro" id="IPR050390">
    <property type="entry name" value="C5-Methyltransferase"/>
</dbReference>
<dbReference type="InterPro" id="IPR013762">
    <property type="entry name" value="Integrase-like_cat_sf"/>
</dbReference>
<keyword evidence="4" id="KW-0949">S-adenosyl-L-methionine</keyword>
<feature type="region of interest" description="Disordered" evidence="6">
    <location>
        <begin position="164"/>
        <end position="197"/>
    </location>
</feature>
<feature type="region of interest" description="Disordered" evidence="6">
    <location>
        <begin position="419"/>
        <end position="440"/>
    </location>
</feature>
<evidence type="ECO:0000256" key="4">
    <source>
        <dbReference type="ARBA" id="ARBA00022691"/>
    </source>
</evidence>